<keyword evidence="3" id="KW-1185">Reference proteome</keyword>
<dbReference type="EMBL" id="JAHYIQ010000066">
    <property type="protein sequence ID" value="KAK1116650.1"/>
    <property type="molecule type" value="Genomic_DNA"/>
</dbReference>
<comment type="caution">
    <text evidence="2">The sequence shown here is derived from an EMBL/GenBank/DDBJ whole genome shotgun (WGS) entry which is preliminary data.</text>
</comment>
<organism evidence="2 3">
    <name type="scientific">Melipona bicolor</name>
    <dbReference type="NCBI Taxonomy" id="60889"/>
    <lineage>
        <taxon>Eukaryota</taxon>
        <taxon>Metazoa</taxon>
        <taxon>Ecdysozoa</taxon>
        <taxon>Arthropoda</taxon>
        <taxon>Hexapoda</taxon>
        <taxon>Insecta</taxon>
        <taxon>Pterygota</taxon>
        <taxon>Neoptera</taxon>
        <taxon>Endopterygota</taxon>
        <taxon>Hymenoptera</taxon>
        <taxon>Apocrita</taxon>
        <taxon>Aculeata</taxon>
        <taxon>Apoidea</taxon>
        <taxon>Anthophila</taxon>
        <taxon>Apidae</taxon>
        <taxon>Melipona</taxon>
    </lineage>
</organism>
<protein>
    <submittedName>
        <fullName evidence="2">Uncharacterized protein</fullName>
    </submittedName>
</protein>
<reference evidence="2" key="1">
    <citation type="submission" date="2021-10" db="EMBL/GenBank/DDBJ databases">
        <title>Melipona bicolor Genome sequencing and assembly.</title>
        <authorList>
            <person name="Araujo N.S."/>
            <person name="Arias M.C."/>
        </authorList>
    </citation>
    <scope>NUCLEOTIDE SEQUENCE</scope>
    <source>
        <strain evidence="2">USP_2M_L1-L4_2017</strain>
        <tissue evidence="2">Whole body</tissue>
    </source>
</reference>
<evidence type="ECO:0000256" key="1">
    <source>
        <dbReference type="SAM" id="MobiDB-lite"/>
    </source>
</evidence>
<name>A0AA40FCV0_9HYME</name>
<feature type="region of interest" description="Disordered" evidence="1">
    <location>
        <begin position="43"/>
        <end position="84"/>
    </location>
</feature>
<dbReference type="Proteomes" id="UP001177670">
    <property type="component" value="Unassembled WGS sequence"/>
</dbReference>
<accession>A0AA40FCV0</accession>
<sequence>MEMRFLADVWTEQTFAAKTPRLPRNLGGLASSQTRPSCFPKFFSGEERHNGGPSSRMKGHEAEGVCYPKDNAAPRSDYKTSPRG</sequence>
<evidence type="ECO:0000313" key="2">
    <source>
        <dbReference type="EMBL" id="KAK1116650.1"/>
    </source>
</evidence>
<proteinExistence type="predicted"/>
<dbReference type="AlphaFoldDB" id="A0AA40FCV0"/>
<gene>
    <name evidence="2" type="ORF">K0M31_018192</name>
</gene>
<evidence type="ECO:0000313" key="3">
    <source>
        <dbReference type="Proteomes" id="UP001177670"/>
    </source>
</evidence>